<organism evidence="2 3">
    <name type="scientific">Paenibacillus agaridevorans</name>
    <dbReference type="NCBI Taxonomy" id="171404"/>
    <lineage>
        <taxon>Bacteria</taxon>
        <taxon>Bacillati</taxon>
        <taxon>Bacillota</taxon>
        <taxon>Bacilli</taxon>
        <taxon>Bacillales</taxon>
        <taxon>Paenibacillaceae</taxon>
        <taxon>Paenibacillus</taxon>
    </lineage>
</organism>
<sequence>MGDFGGLIRNENMKIYLRVRTYVMFGILIGLTIIISALWLAFGERSSTSMWEVAFMESSILFFLVTIFTVVVAAGAVAEEFTSGTIKLLLIRPWSRSKILLSKYIAVMLFAVTLAIVLFGSTLLVNWVMFGIGNDSANAGGGILPMGSDDSPFVYLLKYYGLTLITSIVTVTLSFMLSTIFRSSGLAIGMALFLLLVVNNFMQLLALLDYKWVDYILFIHLNLTQYLGDFSMREGMTLGFSLAVLAVYYIIFIALTWYVFNKRDVAA</sequence>
<keyword evidence="1" id="KW-1133">Transmembrane helix</keyword>
<dbReference type="PANTHER" id="PTHR37305:SF1">
    <property type="entry name" value="MEMBRANE PROTEIN"/>
    <property type="match status" value="1"/>
</dbReference>
<feature type="transmembrane region" description="Helical" evidence="1">
    <location>
        <begin position="159"/>
        <end position="178"/>
    </location>
</feature>
<evidence type="ECO:0000313" key="3">
    <source>
        <dbReference type="Proteomes" id="UP000245202"/>
    </source>
</evidence>
<protein>
    <recommendedName>
        <fullName evidence="4">ABC transporter permease</fullName>
    </recommendedName>
</protein>
<evidence type="ECO:0000256" key="1">
    <source>
        <dbReference type="SAM" id="Phobius"/>
    </source>
</evidence>
<evidence type="ECO:0000313" key="2">
    <source>
        <dbReference type="EMBL" id="GBG09907.1"/>
    </source>
</evidence>
<dbReference type="Pfam" id="PF12730">
    <property type="entry name" value="ABC2_membrane_4"/>
    <property type="match status" value="1"/>
</dbReference>
<gene>
    <name evidence="2" type="ORF">PAT3040_04584</name>
</gene>
<feature type="transmembrane region" description="Helical" evidence="1">
    <location>
        <begin position="185"/>
        <end position="206"/>
    </location>
</feature>
<dbReference type="RefSeq" id="WP_087570494.1">
    <property type="nucleotide sequence ID" value="NZ_BDQX01000281.1"/>
</dbReference>
<dbReference type="AlphaFoldDB" id="A0A2R5ETN9"/>
<dbReference type="PANTHER" id="PTHR37305">
    <property type="entry name" value="INTEGRAL MEMBRANE PROTEIN-RELATED"/>
    <property type="match status" value="1"/>
</dbReference>
<feature type="transmembrane region" description="Helical" evidence="1">
    <location>
        <begin position="240"/>
        <end position="260"/>
    </location>
</feature>
<evidence type="ECO:0008006" key="4">
    <source>
        <dbReference type="Google" id="ProtNLM"/>
    </source>
</evidence>
<keyword evidence="3" id="KW-1185">Reference proteome</keyword>
<comment type="caution">
    <text evidence="2">The sequence shown here is derived from an EMBL/GenBank/DDBJ whole genome shotgun (WGS) entry which is preliminary data.</text>
</comment>
<name>A0A2R5ETN9_9BACL</name>
<keyword evidence="1" id="KW-0472">Membrane</keyword>
<dbReference type="EMBL" id="BDQX01000281">
    <property type="protein sequence ID" value="GBG09907.1"/>
    <property type="molecule type" value="Genomic_DNA"/>
</dbReference>
<reference evidence="2 3" key="1">
    <citation type="submission" date="2017-08" db="EMBL/GenBank/DDBJ databases">
        <title>Substantial Increase in Enzyme Production by Combined Drug-Resistance Mutations in Paenibacillus agaridevorans.</title>
        <authorList>
            <person name="Tanaka Y."/>
            <person name="Funane K."/>
            <person name="Hosaka T."/>
            <person name="Shiwa Y."/>
            <person name="Fujita N."/>
            <person name="Miyazaki T."/>
            <person name="Yoshikawa H."/>
            <person name="Murakami K."/>
            <person name="Kasahara K."/>
            <person name="Inaoka T."/>
            <person name="Hiraga Y."/>
            <person name="Ochi K."/>
        </authorList>
    </citation>
    <scope>NUCLEOTIDE SEQUENCE [LARGE SCALE GENOMIC DNA]</scope>
    <source>
        <strain evidence="2 3">T-3040</strain>
    </source>
</reference>
<feature type="transmembrane region" description="Helical" evidence="1">
    <location>
        <begin position="21"/>
        <end position="42"/>
    </location>
</feature>
<keyword evidence="1" id="KW-0812">Transmembrane</keyword>
<accession>A0A2R5ETN9</accession>
<feature type="transmembrane region" description="Helical" evidence="1">
    <location>
        <begin position="99"/>
        <end position="120"/>
    </location>
</feature>
<feature type="transmembrane region" description="Helical" evidence="1">
    <location>
        <begin position="54"/>
        <end position="78"/>
    </location>
</feature>
<dbReference type="Proteomes" id="UP000245202">
    <property type="component" value="Unassembled WGS sequence"/>
</dbReference>
<proteinExistence type="predicted"/>